<reference evidence="2 3" key="1">
    <citation type="journal article" date="2017" name="Genome Biol.">
        <title>New reference genome sequences of hot pepper reveal the massive evolution of plant disease-resistance genes by retroduplication.</title>
        <authorList>
            <person name="Kim S."/>
            <person name="Park J."/>
            <person name="Yeom S.I."/>
            <person name="Kim Y.M."/>
            <person name="Seo E."/>
            <person name="Kim K.T."/>
            <person name="Kim M.S."/>
            <person name="Lee J.M."/>
            <person name="Cheong K."/>
            <person name="Shin H.S."/>
            <person name="Kim S.B."/>
            <person name="Han K."/>
            <person name="Lee J."/>
            <person name="Park M."/>
            <person name="Lee H.A."/>
            <person name="Lee H.Y."/>
            <person name="Lee Y."/>
            <person name="Oh S."/>
            <person name="Lee J.H."/>
            <person name="Choi E."/>
            <person name="Choi E."/>
            <person name="Lee S.E."/>
            <person name="Jeon J."/>
            <person name="Kim H."/>
            <person name="Choi G."/>
            <person name="Song H."/>
            <person name="Lee J."/>
            <person name="Lee S.C."/>
            <person name="Kwon J.K."/>
            <person name="Lee H.Y."/>
            <person name="Koo N."/>
            <person name="Hong Y."/>
            <person name="Kim R.W."/>
            <person name="Kang W.H."/>
            <person name="Huh J.H."/>
            <person name="Kang B.C."/>
            <person name="Yang T.J."/>
            <person name="Lee Y.H."/>
            <person name="Bennetzen J.L."/>
            <person name="Choi D."/>
        </authorList>
    </citation>
    <scope>NUCLEOTIDE SEQUENCE [LARGE SCALE GENOMIC DNA]</scope>
    <source>
        <strain evidence="3">cv. PBC81</strain>
    </source>
</reference>
<dbReference type="Proteomes" id="UP000224567">
    <property type="component" value="Unassembled WGS sequence"/>
</dbReference>
<organism evidence="2 3">
    <name type="scientific">Capsicum baccatum</name>
    <name type="common">Peruvian pepper</name>
    <dbReference type="NCBI Taxonomy" id="33114"/>
    <lineage>
        <taxon>Eukaryota</taxon>
        <taxon>Viridiplantae</taxon>
        <taxon>Streptophyta</taxon>
        <taxon>Embryophyta</taxon>
        <taxon>Tracheophyta</taxon>
        <taxon>Spermatophyta</taxon>
        <taxon>Magnoliopsida</taxon>
        <taxon>eudicotyledons</taxon>
        <taxon>Gunneridae</taxon>
        <taxon>Pentapetalae</taxon>
        <taxon>asterids</taxon>
        <taxon>lamiids</taxon>
        <taxon>Solanales</taxon>
        <taxon>Solanaceae</taxon>
        <taxon>Solanoideae</taxon>
        <taxon>Capsiceae</taxon>
        <taxon>Capsicum</taxon>
    </lineage>
</organism>
<dbReference type="EMBL" id="MLFT02000010">
    <property type="protein sequence ID" value="PHT36835.1"/>
    <property type="molecule type" value="Genomic_DNA"/>
</dbReference>
<dbReference type="AlphaFoldDB" id="A0A2G2VV30"/>
<dbReference type="InterPro" id="IPR003676">
    <property type="entry name" value="SAUR_fam"/>
</dbReference>
<comment type="similarity">
    <text evidence="1">Belongs to the ARG7 family.</text>
</comment>
<dbReference type="PANTHER" id="PTHR31374:SF178">
    <property type="entry name" value="AUXIN-RESPONSIVE PROTEIN SAUR15-LIKE"/>
    <property type="match status" value="1"/>
</dbReference>
<accession>A0A2G2VV30</accession>
<evidence type="ECO:0000256" key="1">
    <source>
        <dbReference type="ARBA" id="ARBA00006974"/>
    </source>
</evidence>
<dbReference type="GO" id="GO:0009733">
    <property type="term" value="P:response to auxin"/>
    <property type="evidence" value="ECO:0007669"/>
    <property type="project" value="InterPro"/>
</dbReference>
<dbReference type="OrthoDB" id="1848283at2759"/>
<reference evidence="3" key="2">
    <citation type="journal article" date="2017" name="J. Anim. Genet.">
        <title>Multiple reference genome sequences of hot pepper reveal the massive evolution of plant disease resistance genes by retroduplication.</title>
        <authorList>
            <person name="Kim S."/>
            <person name="Park J."/>
            <person name="Yeom S.-I."/>
            <person name="Kim Y.-M."/>
            <person name="Seo E."/>
            <person name="Kim K.-T."/>
            <person name="Kim M.-S."/>
            <person name="Lee J.M."/>
            <person name="Cheong K."/>
            <person name="Shin H.-S."/>
            <person name="Kim S.-B."/>
            <person name="Han K."/>
            <person name="Lee J."/>
            <person name="Park M."/>
            <person name="Lee H.-A."/>
            <person name="Lee H.-Y."/>
            <person name="Lee Y."/>
            <person name="Oh S."/>
            <person name="Lee J.H."/>
            <person name="Choi E."/>
            <person name="Choi E."/>
            <person name="Lee S.E."/>
            <person name="Jeon J."/>
            <person name="Kim H."/>
            <person name="Choi G."/>
            <person name="Song H."/>
            <person name="Lee J."/>
            <person name="Lee S.-C."/>
            <person name="Kwon J.-K."/>
            <person name="Lee H.-Y."/>
            <person name="Koo N."/>
            <person name="Hong Y."/>
            <person name="Kim R.W."/>
            <person name="Kang W.-H."/>
            <person name="Huh J.H."/>
            <person name="Kang B.-C."/>
            <person name="Yang T.-J."/>
            <person name="Lee Y.-H."/>
            <person name="Bennetzen J.L."/>
            <person name="Choi D."/>
        </authorList>
    </citation>
    <scope>NUCLEOTIDE SEQUENCE [LARGE SCALE GENOMIC DNA]</scope>
    <source>
        <strain evidence="3">cv. PBC81</strain>
    </source>
</reference>
<sequence length="161" mass="17941">MHIHIFCSSTSSLIFPNPNSFPSYSKGKLKMLGINKFISVKKLAKKAKAITTSTSTHDQYFLIKDNKIEEELSLGSPNSSTPTGNLAIYVGEERERFIVPTSYLSHPLFKILLEKTYNEFGFDQTGGLVVPCSVNAFQEVVNAVECCNGKFDFGELVEEFL</sequence>
<evidence type="ECO:0000313" key="3">
    <source>
        <dbReference type="Proteomes" id="UP000224567"/>
    </source>
</evidence>
<dbReference type="STRING" id="33114.A0A2G2VV30"/>
<protein>
    <submittedName>
        <fullName evidence="2">Uncharacterized protein</fullName>
    </submittedName>
</protein>
<proteinExistence type="inferred from homology"/>
<dbReference type="PANTHER" id="PTHR31374">
    <property type="entry name" value="AUXIN-INDUCED PROTEIN-LIKE-RELATED"/>
    <property type="match status" value="1"/>
</dbReference>
<dbReference type="Pfam" id="PF02519">
    <property type="entry name" value="Auxin_inducible"/>
    <property type="match status" value="1"/>
</dbReference>
<keyword evidence="3" id="KW-1185">Reference proteome</keyword>
<gene>
    <name evidence="2" type="ORF">CQW23_24535</name>
</gene>
<comment type="caution">
    <text evidence="2">The sequence shown here is derived from an EMBL/GenBank/DDBJ whole genome shotgun (WGS) entry which is preliminary data.</text>
</comment>
<evidence type="ECO:0000313" key="2">
    <source>
        <dbReference type="EMBL" id="PHT36835.1"/>
    </source>
</evidence>
<name>A0A2G2VV30_CAPBA</name>